<dbReference type="GeneID" id="98157406"/>
<proteinExistence type="predicted"/>
<comment type="caution">
    <text evidence="2">The sequence shown here is derived from an EMBL/GenBank/DDBJ whole genome shotgun (WGS) entry which is preliminary data.</text>
</comment>
<protein>
    <submittedName>
        <fullName evidence="2">Uncharacterized protein</fullName>
    </submittedName>
</protein>
<evidence type="ECO:0000256" key="1">
    <source>
        <dbReference type="SAM" id="MobiDB-lite"/>
    </source>
</evidence>
<evidence type="ECO:0000313" key="3">
    <source>
        <dbReference type="Proteomes" id="UP001610444"/>
    </source>
</evidence>
<organism evidence="2 3">
    <name type="scientific">Aspergillus pseudodeflectus</name>
    <dbReference type="NCBI Taxonomy" id="176178"/>
    <lineage>
        <taxon>Eukaryota</taxon>
        <taxon>Fungi</taxon>
        <taxon>Dikarya</taxon>
        <taxon>Ascomycota</taxon>
        <taxon>Pezizomycotina</taxon>
        <taxon>Eurotiomycetes</taxon>
        <taxon>Eurotiomycetidae</taxon>
        <taxon>Eurotiales</taxon>
        <taxon>Aspergillaceae</taxon>
        <taxon>Aspergillus</taxon>
        <taxon>Aspergillus subgen. Nidulantes</taxon>
    </lineage>
</organism>
<feature type="region of interest" description="Disordered" evidence="1">
    <location>
        <begin position="50"/>
        <end position="79"/>
    </location>
</feature>
<dbReference type="RefSeq" id="XP_070892256.1">
    <property type="nucleotide sequence ID" value="XM_071042242.1"/>
</dbReference>
<sequence>MDAWIGRCGHTLQDRVYACNRDRSSAAFFLVRCAIVDIKCIIVFQSHSSRQGSRVGTPTDAEPLKQSSRVGLRKPQPRPGPYLGQSFLSFSLAQWLSAGSHGVVRPSLSVAIPGARTRWLPKEQADRDLSGRPTNQNPRIESKPSRSIMAFLYGTGKYSRYLMSLCVTELV</sequence>
<accession>A0ABR4JAM6</accession>
<gene>
    <name evidence="2" type="ORF">BJX68DRAFT_250333</name>
</gene>
<dbReference type="EMBL" id="JBFXLR010000108">
    <property type="protein sequence ID" value="KAL2836807.1"/>
    <property type="molecule type" value="Genomic_DNA"/>
</dbReference>
<keyword evidence="3" id="KW-1185">Reference proteome</keyword>
<evidence type="ECO:0000313" key="2">
    <source>
        <dbReference type="EMBL" id="KAL2836807.1"/>
    </source>
</evidence>
<reference evidence="2 3" key="1">
    <citation type="submission" date="2024-07" db="EMBL/GenBank/DDBJ databases">
        <title>Section-level genome sequencing and comparative genomics of Aspergillus sections Usti and Cavernicolus.</title>
        <authorList>
            <consortium name="Lawrence Berkeley National Laboratory"/>
            <person name="Nybo J.L."/>
            <person name="Vesth T.C."/>
            <person name="Theobald S."/>
            <person name="Frisvad J.C."/>
            <person name="Larsen T.O."/>
            <person name="Kjaerboelling I."/>
            <person name="Rothschild-Mancinelli K."/>
            <person name="Lyhne E.K."/>
            <person name="Kogle M.E."/>
            <person name="Barry K."/>
            <person name="Clum A."/>
            <person name="Na H."/>
            <person name="Ledsgaard L."/>
            <person name="Lin J."/>
            <person name="Lipzen A."/>
            <person name="Kuo A."/>
            <person name="Riley R."/>
            <person name="Mondo S."/>
            <person name="LaButti K."/>
            <person name="Haridas S."/>
            <person name="Pangalinan J."/>
            <person name="Salamov A.A."/>
            <person name="Simmons B.A."/>
            <person name="Magnuson J.K."/>
            <person name="Chen J."/>
            <person name="Drula E."/>
            <person name="Henrissat B."/>
            <person name="Wiebenga A."/>
            <person name="Lubbers R.J."/>
            <person name="Gomes A.C."/>
            <person name="Macurrencykelacurrency M.R."/>
            <person name="Stajich J."/>
            <person name="Grigoriev I.V."/>
            <person name="Mortensen U.H."/>
            <person name="De vries R.P."/>
            <person name="Baker S.E."/>
            <person name="Andersen M.R."/>
        </authorList>
    </citation>
    <scope>NUCLEOTIDE SEQUENCE [LARGE SCALE GENOMIC DNA]</scope>
    <source>
        <strain evidence="2 3">CBS 756.74</strain>
    </source>
</reference>
<name>A0ABR4JAM6_9EURO</name>
<dbReference type="Proteomes" id="UP001610444">
    <property type="component" value="Unassembled WGS sequence"/>
</dbReference>
<feature type="region of interest" description="Disordered" evidence="1">
    <location>
        <begin position="122"/>
        <end position="141"/>
    </location>
</feature>